<evidence type="ECO:0000256" key="5">
    <source>
        <dbReference type="ARBA" id="ARBA00023224"/>
    </source>
</evidence>
<dbReference type="Pfam" id="PF00015">
    <property type="entry name" value="MCPsignal"/>
    <property type="match status" value="1"/>
</dbReference>
<evidence type="ECO:0000313" key="11">
    <source>
        <dbReference type="EMBL" id="MFA9949928.1"/>
    </source>
</evidence>
<proteinExistence type="inferred from homology"/>
<dbReference type="PANTHER" id="PTHR32089">
    <property type="entry name" value="METHYL-ACCEPTING CHEMOTAXIS PROTEIN MCPB"/>
    <property type="match status" value="1"/>
</dbReference>
<name>A0ABV4UE65_9RHOO</name>
<dbReference type="InterPro" id="IPR004090">
    <property type="entry name" value="Chemotax_Me-accpt_rcpt"/>
</dbReference>
<evidence type="ECO:0000256" key="8">
    <source>
        <dbReference type="SAM" id="Phobius"/>
    </source>
</evidence>
<evidence type="ECO:0000313" key="12">
    <source>
        <dbReference type="Proteomes" id="UP001574673"/>
    </source>
</evidence>
<feature type="transmembrane region" description="Helical" evidence="8">
    <location>
        <begin position="68"/>
        <end position="91"/>
    </location>
</feature>
<keyword evidence="12" id="KW-1185">Reference proteome</keyword>
<dbReference type="InterPro" id="IPR004089">
    <property type="entry name" value="MCPsignal_dom"/>
</dbReference>
<evidence type="ECO:0000256" key="4">
    <source>
        <dbReference type="ARBA" id="ARBA00023136"/>
    </source>
</evidence>
<evidence type="ECO:0000256" key="7">
    <source>
        <dbReference type="PROSITE-ProRule" id="PRU00284"/>
    </source>
</evidence>
<feature type="domain" description="Methyl-accepting transducer" evidence="9">
    <location>
        <begin position="452"/>
        <end position="688"/>
    </location>
</feature>
<keyword evidence="5 7" id="KW-0807">Transducer</keyword>
<sequence>MAFLNIKKALFAKKDEDIQAADFKKNRRVNTADPVLASGRRAGQTEEVAQEKQLPIIGKYPYPKQKKILFVSATVIGALFFIFFVVTFLFLGHNARMHSIVTEMQMLSQRMVIASNAGMKGDERGFDDVNEYMERFRSNILAVENESALWLNNTREKANILSRLQNLWRDNFGEANRANMQHVLEQRKQLVSIGQSISEVVKNDSEVEKLISTINRDLSIYEEDKRAVNYFGQLGPLYSRMSKAVGMLMSGNVSARAEYAVLEPDVRKWLQVVRALREGDASAGVPPFRSPALLNALALLDRVASPLSKITAELRTSSAALDNAYLANRLLVQDSRSVADIIGELASFYSNRGHVATLGPFLFALVIVGLLTLYCLVRVLNQESRQKHLQSETESQKNQAAILRLLTEMEGIADGNLTMRAMVTEDLTGAIADSINYTVDELRSLILEINRSAEQVTLVSGRAHEVSDQLLRAAGKQSEEIENTNQAVRMIVQSVQGVAGSATRSSKVAQASLSAAERGVVAVNNQIRGMNEIREQIQETSKRIKRLGESSQEIGEIVELISDITEQTNVLALNAAIQAAAAGEAGRGFSVVAEEVQRLAERSGEATKQIAAIVKTIQSDTQDAVAAMELSTQGVVEGAKLSDAAGSVLSEIGRISHELARLIESITHETEDQSLLAERVNASMRDILSITEQTMRGTRSSAEAIAQLAGFAAGLKSAVARFKV</sequence>
<gene>
    <name evidence="11" type="ORF">ABCS64_06295</name>
</gene>
<dbReference type="PANTHER" id="PTHR32089:SF119">
    <property type="entry name" value="METHYL-ACCEPTING CHEMOTAXIS PROTEIN CTPL"/>
    <property type="match status" value="1"/>
</dbReference>
<keyword evidence="4 8" id="KW-0472">Membrane</keyword>
<dbReference type="PRINTS" id="PR00260">
    <property type="entry name" value="CHEMTRNSDUCR"/>
</dbReference>
<evidence type="ECO:0000256" key="6">
    <source>
        <dbReference type="ARBA" id="ARBA00029447"/>
    </source>
</evidence>
<organism evidence="11 12">
    <name type="scientific">Dentiradicibacter hellwigii</name>
    <dbReference type="NCBI Taxonomy" id="3149053"/>
    <lineage>
        <taxon>Bacteria</taxon>
        <taxon>Pseudomonadati</taxon>
        <taxon>Pseudomonadota</taxon>
        <taxon>Betaproteobacteria</taxon>
        <taxon>Rhodocyclales</taxon>
        <taxon>Rhodocyclaceae</taxon>
        <taxon>Dentiradicibacter</taxon>
    </lineage>
</organism>
<dbReference type="PROSITE" id="PS50111">
    <property type="entry name" value="CHEMOTAXIS_TRANSDUC_2"/>
    <property type="match status" value="1"/>
</dbReference>
<dbReference type="SUPFAM" id="SSF58104">
    <property type="entry name" value="Methyl-accepting chemotaxis protein (MCP) signaling domain"/>
    <property type="match status" value="1"/>
</dbReference>
<dbReference type="PROSITE" id="PS50885">
    <property type="entry name" value="HAMP"/>
    <property type="match status" value="1"/>
</dbReference>
<comment type="similarity">
    <text evidence="6">Belongs to the methyl-accepting chemotaxis (MCP) protein family.</text>
</comment>
<accession>A0ABV4UE65</accession>
<evidence type="ECO:0000259" key="9">
    <source>
        <dbReference type="PROSITE" id="PS50111"/>
    </source>
</evidence>
<dbReference type="SMART" id="SM00283">
    <property type="entry name" value="MA"/>
    <property type="match status" value="1"/>
</dbReference>
<dbReference type="Proteomes" id="UP001574673">
    <property type="component" value="Unassembled WGS sequence"/>
</dbReference>
<comment type="subcellular location">
    <subcellularLocation>
        <location evidence="1">Membrane</location>
        <topology evidence="1">Multi-pass membrane protein</topology>
    </subcellularLocation>
</comment>
<keyword evidence="3 8" id="KW-1133">Transmembrane helix</keyword>
<feature type="transmembrane region" description="Helical" evidence="8">
    <location>
        <begin position="358"/>
        <end position="377"/>
    </location>
</feature>
<dbReference type="InterPro" id="IPR003660">
    <property type="entry name" value="HAMP_dom"/>
</dbReference>
<keyword evidence="2 8" id="KW-0812">Transmembrane</keyword>
<feature type="domain" description="HAMP" evidence="10">
    <location>
        <begin position="399"/>
        <end position="447"/>
    </location>
</feature>
<comment type="caution">
    <text evidence="11">The sequence shown here is derived from an EMBL/GenBank/DDBJ whole genome shotgun (WGS) entry which is preliminary data.</text>
</comment>
<evidence type="ECO:0000256" key="1">
    <source>
        <dbReference type="ARBA" id="ARBA00004141"/>
    </source>
</evidence>
<dbReference type="EMBL" id="JBEUWX010000002">
    <property type="protein sequence ID" value="MFA9949928.1"/>
    <property type="molecule type" value="Genomic_DNA"/>
</dbReference>
<evidence type="ECO:0000259" key="10">
    <source>
        <dbReference type="PROSITE" id="PS50885"/>
    </source>
</evidence>
<evidence type="ECO:0000256" key="3">
    <source>
        <dbReference type="ARBA" id="ARBA00022989"/>
    </source>
</evidence>
<dbReference type="Gene3D" id="1.10.287.950">
    <property type="entry name" value="Methyl-accepting chemotaxis protein"/>
    <property type="match status" value="1"/>
</dbReference>
<dbReference type="RefSeq" id="WP_418891022.1">
    <property type="nucleotide sequence ID" value="NZ_JBEUWX010000002.1"/>
</dbReference>
<evidence type="ECO:0000256" key="2">
    <source>
        <dbReference type="ARBA" id="ARBA00022692"/>
    </source>
</evidence>
<reference evidence="12" key="1">
    <citation type="submission" date="2024-06" db="EMBL/GenBank/DDBJ databases">
        <title>Radixoralia hellwigii gen. nov., sp nov., isolated from a root canal in the human oral cavity.</title>
        <authorList>
            <person name="Bartsch S."/>
            <person name="Wittmer A."/>
            <person name="Schulz A.-K."/>
            <person name="Neumann-Schaal M."/>
            <person name="Wolf J."/>
            <person name="Gronow S."/>
            <person name="Tennert C."/>
            <person name="Haecker G."/>
            <person name="Cieplik F."/>
            <person name="Al-Ahmad A."/>
        </authorList>
    </citation>
    <scope>NUCLEOTIDE SEQUENCE [LARGE SCALE GENOMIC DNA]</scope>
    <source>
        <strain evidence="12">Wk13</strain>
    </source>
</reference>
<protein>
    <submittedName>
        <fullName evidence="11">Methyl-accepting chemotaxis protein</fullName>
    </submittedName>
</protein>